<evidence type="ECO:0000313" key="1">
    <source>
        <dbReference type="EMBL" id="VEN45378.1"/>
    </source>
</evidence>
<dbReference type="Proteomes" id="UP000410492">
    <property type="component" value="Unassembled WGS sequence"/>
</dbReference>
<protein>
    <submittedName>
        <fullName evidence="1">Uncharacterized protein</fullName>
    </submittedName>
</protein>
<proteinExistence type="predicted"/>
<gene>
    <name evidence="1" type="ORF">CALMAC_LOCUS7851</name>
</gene>
<dbReference type="OrthoDB" id="6750039at2759"/>
<keyword evidence="2" id="KW-1185">Reference proteome</keyword>
<organism evidence="1 2">
    <name type="scientific">Callosobruchus maculatus</name>
    <name type="common">Southern cowpea weevil</name>
    <name type="synonym">Pulse bruchid</name>
    <dbReference type="NCBI Taxonomy" id="64391"/>
    <lineage>
        <taxon>Eukaryota</taxon>
        <taxon>Metazoa</taxon>
        <taxon>Ecdysozoa</taxon>
        <taxon>Arthropoda</taxon>
        <taxon>Hexapoda</taxon>
        <taxon>Insecta</taxon>
        <taxon>Pterygota</taxon>
        <taxon>Neoptera</taxon>
        <taxon>Endopterygota</taxon>
        <taxon>Coleoptera</taxon>
        <taxon>Polyphaga</taxon>
        <taxon>Cucujiformia</taxon>
        <taxon>Chrysomeloidea</taxon>
        <taxon>Chrysomelidae</taxon>
        <taxon>Bruchinae</taxon>
        <taxon>Bruchini</taxon>
        <taxon>Callosobruchus</taxon>
    </lineage>
</organism>
<accession>A0A653CBV4</accession>
<name>A0A653CBV4_CALMS</name>
<dbReference type="AlphaFoldDB" id="A0A653CBV4"/>
<dbReference type="EMBL" id="CAACVG010007431">
    <property type="protein sequence ID" value="VEN45378.1"/>
    <property type="molecule type" value="Genomic_DNA"/>
</dbReference>
<evidence type="ECO:0000313" key="2">
    <source>
        <dbReference type="Proteomes" id="UP000410492"/>
    </source>
</evidence>
<reference evidence="1 2" key="1">
    <citation type="submission" date="2019-01" db="EMBL/GenBank/DDBJ databases">
        <authorList>
            <person name="Sayadi A."/>
        </authorList>
    </citation>
    <scope>NUCLEOTIDE SEQUENCE [LARGE SCALE GENOMIC DNA]</scope>
</reference>
<sequence length="229" mass="26506">MSVEAPVKIKLRRVKPQINQSTIIDEDIILRNLQPLQENVQKKKKAQEAYYRRNESGVSPLMRDSVRRPVKARLGLMPFGTNTSALPPKMRLRRFNGARMNSSGTTGNNAIRMRKLRVNIAQERLNRIRSRNSTLLASSTPKKIRLRRLMSTPSVLPGPQNLKVEVVNNTSMLRGPPFKHRRFKQILNQHIQMEIMALQNNTETEQYWIEKVTPVATQFKMHDRFAQLS</sequence>